<dbReference type="EMBL" id="JAWLUM010000009">
    <property type="protein sequence ID" value="MDV7137109.1"/>
    <property type="molecule type" value="Genomic_DNA"/>
</dbReference>
<sequence length="92" mass="10045">MSVDSAEFAHEMDQIEEARNLDIAATRADLAATLRAAGEHLEHADRLTAALGERQLYDTDYADSAAGPDAERWISDAARNIRAAHRIITSLP</sequence>
<dbReference type="RefSeq" id="WP_317714974.1">
    <property type="nucleotide sequence ID" value="NZ_JAWLUM010000009.1"/>
</dbReference>
<name>A0ABU4F0S8_WILMA</name>
<gene>
    <name evidence="1" type="ORF">R4198_25740</name>
</gene>
<comment type="caution">
    <text evidence="1">The sequence shown here is derived from an EMBL/GenBank/DDBJ whole genome shotgun (WGS) entry which is preliminary data.</text>
</comment>
<reference evidence="1 2" key="1">
    <citation type="submission" date="2023-10" db="EMBL/GenBank/DDBJ databases">
        <title>Development of a sustainable strategy for remediation of hydrocarbon-contaminated territories based on the waste exchange concept.</title>
        <authorList>
            <person name="Krivoruchko A."/>
        </authorList>
    </citation>
    <scope>NUCLEOTIDE SEQUENCE [LARGE SCALE GENOMIC DNA]</scope>
    <source>
        <strain evidence="1 2">IEGM 1236</strain>
    </source>
</reference>
<proteinExistence type="predicted"/>
<evidence type="ECO:0000313" key="2">
    <source>
        <dbReference type="Proteomes" id="UP001185792"/>
    </source>
</evidence>
<evidence type="ECO:0000313" key="1">
    <source>
        <dbReference type="EMBL" id="MDV7137109.1"/>
    </source>
</evidence>
<organism evidence="1 2">
    <name type="scientific">Williamsia marianensis</name>
    <dbReference type="NCBI Taxonomy" id="85044"/>
    <lineage>
        <taxon>Bacteria</taxon>
        <taxon>Bacillati</taxon>
        <taxon>Actinomycetota</taxon>
        <taxon>Actinomycetes</taxon>
        <taxon>Mycobacteriales</taxon>
        <taxon>Nocardiaceae</taxon>
        <taxon>Williamsia</taxon>
    </lineage>
</organism>
<protein>
    <submittedName>
        <fullName evidence="1">Uncharacterized protein</fullName>
    </submittedName>
</protein>
<accession>A0ABU4F0S8</accession>
<keyword evidence="2" id="KW-1185">Reference proteome</keyword>
<dbReference type="Proteomes" id="UP001185792">
    <property type="component" value="Unassembled WGS sequence"/>
</dbReference>